<feature type="compositionally biased region" description="Acidic residues" evidence="1">
    <location>
        <begin position="13"/>
        <end position="22"/>
    </location>
</feature>
<organism evidence="2 3">
    <name type="scientific">Microbacterium testaceum</name>
    <name type="common">Aureobacterium testaceum</name>
    <name type="synonym">Brevibacterium testaceum</name>
    <dbReference type="NCBI Taxonomy" id="2033"/>
    <lineage>
        <taxon>Bacteria</taxon>
        <taxon>Bacillati</taxon>
        <taxon>Actinomycetota</taxon>
        <taxon>Actinomycetes</taxon>
        <taxon>Micrococcales</taxon>
        <taxon>Microbacteriaceae</taxon>
        <taxon>Microbacterium</taxon>
    </lineage>
</organism>
<dbReference type="RefSeq" id="WP_141376414.1">
    <property type="nucleotide sequence ID" value="NZ_BJML01000003.1"/>
</dbReference>
<name>A0A4Y3QJD6_MICTE</name>
<feature type="region of interest" description="Disordered" evidence="1">
    <location>
        <begin position="1"/>
        <end position="75"/>
    </location>
</feature>
<accession>A0A4Y3QJD6</accession>
<proteinExistence type="predicted"/>
<sequence length="75" mass="7346">MASEISDPSQAAADEDSFEGADVEVSPTAGSGSDGEAKPGGLGADGTIPDDPKGVAAGHSDTASHFNPEEDEESA</sequence>
<dbReference type="EMBL" id="BJML01000003">
    <property type="protein sequence ID" value="GEB45364.1"/>
    <property type="molecule type" value="Genomic_DNA"/>
</dbReference>
<evidence type="ECO:0000313" key="2">
    <source>
        <dbReference type="EMBL" id="GEB45364.1"/>
    </source>
</evidence>
<dbReference type="Proteomes" id="UP000319525">
    <property type="component" value="Unassembled WGS sequence"/>
</dbReference>
<dbReference type="AlphaFoldDB" id="A0A4Y3QJD6"/>
<dbReference type="OrthoDB" id="5023422at2"/>
<evidence type="ECO:0000313" key="3">
    <source>
        <dbReference type="Proteomes" id="UP000319525"/>
    </source>
</evidence>
<dbReference type="GeneID" id="57144005"/>
<reference evidence="2 3" key="1">
    <citation type="submission" date="2019-06" db="EMBL/GenBank/DDBJ databases">
        <title>Whole genome shotgun sequence of Microbacterium testaceum NBRC 12675.</title>
        <authorList>
            <person name="Hosoyama A."/>
            <person name="Uohara A."/>
            <person name="Ohji S."/>
            <person name="Ichikawa N."/>
        </authorList>
    </citation>
    <scope>NUCLEOTIDE SEQUENCE [LARGE SCALE GENOMIC DNA]</scope>
    <source>
        <strain evidence="2 3">NBRC 12675</strain>
    </source>
</reference>
<comment type="caution">
    <text evidence="2">The sequence shown here is derived from an EMBL/GenBank/DDBJ whole genome shotgun (WGS) entry which is preliminary data.</text>
</comment>
<gene>
    <name evidence="2" type="ORF">MTE01_13090</name>
</gene>
<evidence type="ECO:0000256" key="1">
    <source>
        <dbReference type="SAM" id="MobiDB-lite"/>
    </source>
</evidence>
<protein>
    <submittedName>
        <fullName evidence="2">Uncharacterized protein</fullName>
    </submittedName>
</protein>